<dbReference type="AlphaFoldDB" id="A0A914DH12"/>
<dbReference type="Proteomes" id="UP000887540">
    <property type="component" value="Unplaced"/>
</dbReference>
<protein>
    <submittedName>
        <fullName evidence="6">Anaphase-promoting complex subunit 4-like WD40 domain-containing protein</fullName>
    </submittedName>
</protein>
<keyword evidence="2" id="KW-0677">Repeat</keyword>
<evidence type="ECO:0000256" key="2">
    <source>
        <dbReference type="ARBA" id="ARBA00022737"/>
    </source>
</evidence>
<dbReference type="InterPro" id="IPR015943">
    <property type="entry name" value="WD40/YVTN_repeat-like_dom_sf"/>
</dbReference>
<proteinExistence type="predicted"/>
<evidence type="ECO:0000313" key="5">
    <source>
        <dbReference type="Proteomes" id="UP000887540"/>
    </source>
</evidence>
<dbReference type="PANTHER" id="PTHR19857:SF8">
    <property type="entry name" value="ANGIO-ASSOCIATED MIGRATORY CELL PROTEIN"/>
    <property type="match status" value="1"/>
</dbReference>
<name>A0A914DH12_9BILA</name>
<dbReference type="SUPFAM" id="SSF50978">
    <property type="entry name" value="WD40 repeat-like"/>
    <property type="match status" value="1"/>
</dbReference>
<feature type="domain" description="Anaphase-promoting complex subunit 4-like WD40" evidence="4">
    <location>
        <begin position="238"/>
        <end position="334"/>
    </location>
</feature>
<accession>A0A914DH12</accession>
<dbReference type="InterPro" id="IPR024977">
    <property type="entry name" value="Apc4-like_WD40_dom"/>
</dbReference>
<keyword evidence="5" id="KW-1185">Reference proteome</keyword>
<dbReference type="PROSITE" id="PS50082">
    <property type="entry name" value="WD_REPEATS_2"/>
    <property type="match status" value="1"/>
</dbReference>
<evidence type="ECO:0000256" key="3">
    <source>
        <dbReference type="PROSITE-ProRule" id="PRU00221"/>
    </source>
</evidence>
<dbReference type="PANTHER" id="PTHR19857">
    <property type="entry name" value="MITOCHONDRIAL DIVISION PROTEIN 1-RELATED"/>
    <property type="match status" value="1"/>
</dbReference>
<evidence type="ECO:0000259" key="4">
    <source>
        <dbReference type="Pfam" id="PF12894"/>
    </source>
</evidence>
<dbReference type="InterPro" id="IPR051179">
    <property type="entry name" value="WD_repeat_multifunction"/>
</dbReference>
<keyword evidence="1 3" id="KW-0853">WD repeat</keyword>
<dbReference type="InterPro" id="IPR036322">
    <property type="entry name" value="WD40_repeat_dom_sf"/>
</dbReference>
<dbReference type="Gene3D" id="2.130.10.10">
    <property type="entry name" value="YVTN repeat-like/Quinoprotein amine dehydrogenase"/>
    <property type="match status" value="1"/>
</dbReference>
<evidence type="ECO:0000256" key="1">
    <source>
        <dbReference type="ARBA" id="ARBA00022574"/>
    </source>
</evidence>
<dbReference type="WBParaSite" id="ACRNAN_scaffold2705.g9165.t1">
    <property type="protein sequence ID" value="ACRNAN_scaffold2705.g9165.t1"/>
    <property type="gene ID" value="ACRNAN_scaffold2705.g9165"/>
</dbReference>
<dbReference type="InterPro" id="IPR001680">
    <property type="entry name" value="WD40_rpt"/>
</dbReference>
<organism evidence="5 6">
    <name type="scientific">Acrobeloides nanus</name>
    <dbReference type="NCBI Taxonomy" id="290746"/>
    <lineage>
        <taxon>Eukaryota</taxon>
        <taxon>Metazoa</taxon>
        <taxon>Ecdysozoa</taxon>
        <taxon>Nematoda</taxon>
        <taxon>Chromadorea</taxon>
        <taxon>Rhabditida</taxon>
        <taxon>Tylenchina</taxon>
        <taxon>Cephalobomorpha</taxon>
        <taxon>Cephaloboidea</taxon>
        <taxon>Cephalobidae</taxon>
        <taxon>Acrobeloides</taxon>
    </lineage>
</organism>
<dbReference type="Pfam" id="PF00400">
    <property type="entry name" value="WD40"/>
    <property type="match status" value="1"/>
</dbReference>
<evidence type="ECO:0000313" key="6">
    <source>
        <dbReference type="WBParaSite" id="ACRNAN_scaffold2705.g9165.t1"/>
    </source>
</evidence>
<dbReference type="Pfam" id="PF12894">
    <property type="entry name" value="ANAPC4_WD40"/>
    <property type="match status" value="1"/>
</dbReference>
<dbReference type="SMART" id="SM00320">
    <property type="entry name" value="WD40"/>
    <property type="match status" value="7"/>
</dbReference>
<feature type="repeat" description="WD" evidence="3">
    <location>
        <begin position="41"/>
        <end position="82"/>
    </location>
</feature>
<sequence>MAPLHENSENEMEDEEILEVIEVDDEGPVENEESDDSIFQILAHTDDVLRIEISNNLHWLATGSMDDTCTVYDIESNSNEPYMCIKHTDSVEYVSFNFSSTLLATGDLKGQIFVTRLENKSMVCDIQDCLKEQNENDDDAPEALKFLFWHKTKDILIGGTGEGIVWAWIIENDEVADIKIFSCATNDPVVSAKLIPNSNQLLAVYQDGFIRSWDLESTAKKELNLGSPCTQLDVHPTKSNIVAVGLEDETTVLVQLDKNAVFARFGDPVKNQQENEASNENGGEVTAIAFCGSHPWLAVGKENGNLTIYDTNTKTTRVTIEHESSAIVSLLWESTKEAIYIISASYDGKIRVMDARDGKILKLLSAGTEIFELIKFAKPNEPLKLIAACAEGVVKMFDL</sequence>
<reference evidence="6" key="1">
    <citation type="submission" date="2022-11" db="UniProtKB">
        <authorList>
            <consortium name="WormBaseParasite"/>
        </authorList>
    </citation>
    <scope>IDENTIFICATION</scope>
</reference>